<comment type="caution">
    <text evidence="3">The sequence shown here is derived from an EMBL/GenBank/DDBJ whole genome shotgun (WGS) entry which is preliminary data.</text>
</comment>
<organism evidence="3 4">
    <name type="scientific">Triparma columacea</name>
    <dbReference type="NCBI Taxonomy" id="722753"/>
    <lineage>
        <taxon>Eukaryota</taxon>
        <taxon>Sar</taxon>
        <taxon>Stramenopiles</taxon>
        <taxon>Ochrophyta</taxon>
        <taxon>Bolidophyceae</taxon>
        <taxon>Parmales</taxon>
        <taxon>Triparmaceae</taxon>
        <taxon>Triparma</taxon>
    </lineage>
</organism>
<accession>A0A9W7L6F2</accession>
<dbReference type="InterPro" id="IPR011992">
    <property type="entry name" value="EF-hand-dom_pair"/>
</dbReference>
<dbReference type="Proteomes" id="UP001165065">
    <property type="component" value="Unassembled WGS sequence"/>
</dbReference>
<gene>
    <name evidence="3" type="ORF">TrCOL_g9202</name>
</gene>
<feature type="domain" description="EF-hand" evidence="2">
    <location>
        <begin position="99"/>
        <end position="116"/>
    </location>
</feature>
<dbReference type="GO" id="GO:0005509">
    <property type="term" value="F:calcium ion binding"/>
    <property type="evidence" value="ECO:0007669"/>
    <property type="project" value="InterPro"/>
</dbReference>
<dbReference type="AlphaFoldDB" id="A0A9W7L6F2"/>
<evidence type="ECO:0000313" key="3">
    <source>
        <dbReference type="EMBL" id="GMI35718.1"/>
    </source>
</evidence>
<dbReference type="EMBL" id="BRYA01000059">
    <property type="protein sequence ID" value="GMI35718.1"/>
    <property type="molecule type" value="Genomic_DNA"/>
</dbReference>
<dbReference type="Pfam" id="PF13202">
    <property type="entry name" value="EF-hand_5"/>
    <property type="match status" value="1"/>
</dbReference>
<dbReference type="SUPFAM" id="SSF47473">
    <property type="entry name" value="EF-hand"/>
    <property type="match status" value="1"/>
</dbReference>
<keyword evidence="4" id="KW-1185">Reference proteome</keyword>
<dbReference type="Gene3D" id="1.10.238.10">
    <property type="entry name" value="EF-hand"/>
    <property type="match status" value="1"/>
</dbReference>
<sequence>MSSISSYTDADLLLLPSPRMLTLFKGARSASNDVAVVNAFLTLYEDMSVIRLGGDLIFNYLSKAADKSRSDMELQARGIGEVIGRTLSTEEIAAGMGVFEGIDVNKDGEISREELEVKGEGMLEVFGEDFDVDDFLDKYGKRGNKKSRGVRNAFKGGRGEKGDIPGVVFQEFMKALIEAIDDSDGTVTIEEILSTWDKECAGGGPGGEAKDLCVVEGEREMERERKFTAMLEQVKMWEDAGVRSEGRSGVILRGCYAGLKNQEVVGALRIVYTDYKALRLAGDLIFKLLKVAVGRGGG</sequence>
<dbReference type="OrthoDB" id="44177at2759"/>
<evidence type="ECO:0000313" key="4">
    <source>
        <dbReference type="Proteomes" id="UP001165065"/>
    </source>
</evidence>
<proteinExistence type="predicted"/>
<dbReference type="PROSITE" id="PS00018">
    <property type="entry name" value="EF_HAND_1"/>
    <property type="match status" value="1"/>
</dbReference>
<evidence type="ECO:0000256" key="1">
    <source>
        <dbReference type="ARBA" id="ARBA00022837"/>
    </source>
</evidence>
<dbReference type="InterPro" id="IPR018247">
    <property type="entry name" value="EF_Hand_1_Ca_BS"/>
</dbReference>
<name>A0A9W7L6F2_9STRA</name>
<evidence type="ECO:0000259" key="2">
    <source>
        <dbReference type="Pfam" id="PF13202"/>
    </source>
</evidence>
<reference evidence="4" key="1">
    <citation type="journal article" date="2023" name="Commun. Biol.">
        <title>Genome analysis of Parmales, the sister group of diatoms, reveals the evolutionary specialization of diatoms from phago-mixotrophs to photoautotrophs.</title>
        <authorList>
            <person name="Ban H."/>
            <person name="Sato S."/>
            <person name="Yoshikawa S."/>
            <person name="Yamada K."/>
            <person name="Nakamura Y."/>
            <person name="Ichinomiya M."/>
            <person name="Sato N."/>
            <person name="Blanc-Mathieu R."/>
            <person name="Endo H."/>
            <person name="Kuwata A."/>
            <person name="Ogata H."/>
        </authorList>
    </citation>
    <scope>NUCLEOTIDE SEQUENCE [LARGE SCALE GENOMIC DNA]</scope>
</reference>
<protein>
    <recommendedName>
        <fullName evidence="2">EF-hand domain-containing protein</fullName>
    </recommendedName>
</protein>
<keyword evidence="1" id="KW-0106">Calcium</keyword>
<dbReference type="InterPro" id="IPR002048">
    <property type="entry name" value="EF_hand_dom"/>
</dbReference>